<dbReference type="RefSeq" id="WP_125316453.1">
    <property type="nucleotide sequence ID" value="NZ_RSEC01000066.1"/>
</dbReference>
<feature type="compositionally biased region" description="Pro residues" evidence="1">
    <location>
        <begin position="308"/>
        <end position="322"/>
    </location>
</feature>
<comment type="caution">
    <text evidence="3">The sequence shown here is derived from an EMBL/GenBank/DDBJ whole genome shotgun (WGS) entry which is preliminary data.</text>
</comment>
<keyword evidence="2" id="KW-0472">Membrane</keyword>
<dbReference type="EMBL" id="RSEC01000066">
    <property type="protein sequence ID" value="RSD07253.1"/>
    <property type="molecule type" value="Genomic_DNA"/>
</dbReference>
<accession>A0A3R9EXP5</accession>
<dbReference type="AlphaFoldDB" id="A0A3R9EXP5"/>
<gene>
    <name evidence="3" type="ORF">EIY87_46200</name>
</gene>
<dbReference type="InterPro" id="IPR013325">
    <property type="entry name" value="RNA_pol_sigma_r2"/>
</dbReference>
<reference evidence="3 4" key="1">
    <citation type="submission" date="2018-12" db="EMBL/GenBank/DDBJ databases">
        <title>Amycolatopsis eburnea sp. nov. actinomycete associate with arbuscular mycorrhiza fungal spore.</title>
        <authorList>
            <person name="Lumyong S."/>
            <person name="Chaiya L."/>
        </authorList>
    </citation>
    <scope>NUCLEOTIDE SEQUENCE [LARGE SCALE GENOMIC DNA]</scope>
    <source>
        <strain evidence="3 4">GLM-1</strain>
    </source>
</reference>
<organism evidence="3 4">
    <name type="scientific">Amycolatopsis eburnea</name>
    <dbReference type="NCBI Taxonomy" id="2267691"/>
    <lineage>
        <taxon>Bacteria</taxon>
        <taxon>Bacillati</taxon>
        <taxon>Actinomycetota</taxon>
        <taxon>Actinomycetes</taxon>
        <taxon>Pseudonocardiales</taxon>
        <taxon>Pseudonocardiaceae</taxon>
        <taxon>Amycolatopsis</taxon>
    </lineage>
</organism>
<keyword evidence="4" id="KW-1185">Reference proteome</keyword>
<feature type="transmembrane region" description="Helical" evidence="2">
    <location>
        <begin position="227"/>
        <end position="246"/>
    </location>
</feature>
<feature type="compositionally biased region" description="Low complexity" evidence="1">
    <location>
        <begin position="292"/>
        <end position="307"/>
    </location>
</feature>
<feature type="region of interest" description="Disordered" evidence="1">
    <location>
        <begin position="279"/>
        <end position="349"/>
    </location>
</feature>
<evidence type="ECO:0000256" key="1">
    <source>
        <dbReference type="SAM" id="MobiDB-lite"/>
    </source>
</evidence>
<dbReference type="SUPFAM" id="SSF88946">
    <property type="entry name" value="Sigma2 domain of RNA polymerase sigma factors"/>
    <property type="match status" value="1"/>
</dbReference>
<dbReference type="Gene3D" id="1.10.1740.10">
    <property type="match status" value="1"/>
</dbReference>
<name>A0A3R9EXP5_9PSEU</name>
<proteinExistence type="predicted"/>
<dbReference type="Proteomes" id="UP000267081">
    <property type="component" value="Unassembled WGS sequence"/>
</dbReference>
<keyword evidence="2" id="KW-1133">Transmembrane helix</keyword>
<evidence type="ECO:0000313" key="4">
    <source>
        <dbReference type="Proteomes" id="UP000267081"/>
    </source>
</evidence>
<evidence type="ECO:0000256" key="2">
    <source>
        <dbReference type="SAM" id="Phobius"/>
    </source>
</evidence>
<dbReference type="GO" id="GO:0006352">
    <property type="term" value="P:DNA-templated transcription initiation"/>
    <property type="evidence" value="ECO:0007669"/>
    <property type="project" value="InterPro"/>
</dbReference>
<evidence type="ECO:0000313" key="3">
    <source>
        <dbReference type="EMBL" id="RSD07253.1"/>
    </source>
</evidence>
<feature type="compositionally biased region" description="Polar residues" evidence="1">
    <location>
        <begin position="332"/>
        <end position="349"/>
    </location>
</feature>
<protein>
    <submittedName>
        <fullName evidence="3">Sigma-70 family RNA polymerase sigma factor</fullName>
    </submittedName>
</protein>
<dbReference type="GO" id="GO:0003700">
    <property type="term" value="F:DNA-binding transcription factor activity"/>
    <property type="evidence" value="ECO:0007669"/>
    <property type="project" value="InterPro"/>
</dbReference>
<sequence>MDEPENRQRGWEPEDFARAFEKHWAKMVRAAGNASADKWAAEDAAAAAFAYLFEKRKEITPQDRTGWWCVATKYKLLDSWRKPHARREVPGDVVPEPGVCAIRASEIRSDTRELVDRILNLMDERRRRDVPLFLEVKLKHRTQADLAEELGIPVPKLEYRRGRAGQELREATTVALLTTAPGEGASRCERLSELSEGATDSPEFRRAVLAHLDDCVRCRRRAADREGLRSAIFVLGSGFALGTGLLRRLLTAPRFTTVSAAAGVGVTGAMVATLLLTPPTTGPVPERASPNPAIATTARPIATTPPLSTSPPPTTRPTPPLTVTPTPERPVSSRQDSAPTATGSSVQYRTIYASDSGTCGTKPTSSAVRVSVQPGAETAKLLLTFPLGGTTLPMWDTGGGTEWAGQVGPSYDEEDTPVTLHVAVELSGTGGRTRKDLGTIDVHPCRRGG</sequence>
<keyword evidence="2" id="KW-0812">Transmembrane</keyword>